<sequence length="204" mass="23859">MFLQWVKTPALRILDLETGEVEWPGNLRICIPKWTDTLHEFVARSGCARLIQDLRLAIYQNGLRSHDFDGSLGEKIFSERIGAFLSSLTSLTHLTFVNLPIKLVLRAGSQSVDTSLEDTLNDDWFPQLQSLQILLCCDCDRDFDRDQWLTFFRTRFRGRQSRCWIHIETPRRWDTNLLRRTLSGTLNAELRISLSFSLYSLHRR</sequence>
<reference evidence="1 2" key="1">
    <citation type="submission" date="2020-07" db="EMBL/GenBank/DDBJ databases">
        <title>Comparative genomics of pyrophilous fungi reveals a link between fire events and developmental genes.</title>
        <authorList>
            <consortium name="DOE Joint Genome Institute"/>
            <person name="Steindorff A.S."/>
            <person name="Carver A."/>
            <person name="Calhoun S."/>
            <person name="Stillman K."/>
            <person name="Liu H."/>
            <person name="Lipzen A."/>
            <person name="Pangilinan J."/>
            <person name="Labutti K."/>
            <person name="Bruns T.D."/>
            <person name="Grigoriev I.V."/>
        </authorList>
    </citation>
    <scope>NUCLEOTIDE SEQUENCE [LARGE SCALE GENOMIC DNA]</scope>
    <source>
        <strain evidence="1 2">CBS 144469</strain>
    </source>
</reference>
<keyword evidence="2" id="KW-1185">Reference proteome</keyword>
<organism evidence="1 2">
    <name type="scientific">Ephemerocybe angulata</name>
    <dbReference type="NCBI Taxonomy" id="980116"/>
    <lineage>
        <taxon>Eukaryota</taxon>
        <taxon>Fungi</taxon>
        <taxon>Dikarya</taxon>
        <taxon>Basidiomycota</taxon>
        <taxon>Agaricomycotina</taxon>
        <taxon>Agaricomycetes</taxon>
        <taxon>Agaricomycetidae</taxon>
        <taxon>Agaricales</taxon>
        <taxon>Agaricineae</taxon>
        <taxon>Psathyrellaceae</taxon>
        <taxon>Ephemerocybe</taxon>
    </lineage>
</organism>
<evidence type="ECO:0000313" key="2">
    <source>
        <dbReference type="Proteomes" id="UP000521943"/>
    </source>
</evidence>
<feature type="non-terminal residue" evidence="1">
    <location>
        <position position="204"/>
    </location>
</feature>
<evidence type="ECO:0000313" key="1">
    <source>
        <dbReference type="EMBL" id="KAF6743893.1"/>
    </source>
</evidence>
<dbReference type="AlphaFoldDB" id="A0A8H6HBF6"/>
<protein>
    <submittedName>
        <fullName evidence="1">Uncharacterized protein</fullName>
    </submittedName>
</protein>
<proteinExistence type="predicted"/>
<gene>
    <name evidence="1" type="ORF">DFP72DRAFT_931346</name>
</gene>
<comment type="caution">
    <text evidence="1">The sequence shown here is derived from an EMBL/GenBank/DDBJ whole genome shotgun (WGS) entry which is preliminary data.</text>
</comment>
<name>A0A8H6HBF6_9AGAR</name>
<dbReference type="EMBL" id="JACGCI010000133">
    <property type="protein sequence ID" value="KAF6743893.1"/>
    <property type="molecule type" value="Genomic_DNA"/>
</dbReference>
<dbReference type="Proteomes" id="UP000521943">
    <property type="component" value="Unassembled WGS sequence"/>
</dbReference>
<accession>A0A8H6HBF6</accession>